<feature type="domain" description="SMEK" evidence="1">
    <location>
        <begin position="10"/>
        <end position="145"/>
    </location>
</feature>
<evidence type="ECO:0000313" key="3">
    <source>
        <dbReference type="Proteomes" id="UP000288758"/>
    </source>
</evidence>
<name>A0A410RNB0_CORCK</name>
<evidence type="ECO:0000259" key="1">
    <source>
        <dbReference type="Pfam" id="PF21941"/>
    </source>
</evidence>
<accession>A0A410RNB0</accession>
<evidence type="ECO:0000313" key="2">
    <source>
        <dbReference type="EMBL" id="QAT83447.1"/>
    </source>
</evidence>
<dbReference type="AlphaFoldDB" id="A0A410RNB0"/>
<protein>
    <recommendedName>
        <fullName evidence="1">SMEK domain-containing protein</fullName>
    </recommendedName>
</protein>
<sequence>MLTRGHLIGQIVDDLSGIATQAKQRARLHLFDIHTHVENFAMEVLNRVLGLGLSNLNAEHSNNPGLDLGDDTKGWAFQVTADKSGAKVKETLANIDDAQRAKYPNIRILIIGEKQGSYTIEGEPYERFGFKEEMIWDFNDVCSRIMTLSIEALVGLARYVSSETRRVRIELEIPDEEGRFPTSIDNLIEALPKPQLSDAFKMEAHFAAKQEPIDRNEAKNAIIKLSTKLAALPRLTREVFLLLIERRDDELTSTTEDYRISDPKLRRIYHGDDLEGDLALLTEARLIDFNEPDDAGGTYYWRILFPGRGNAFHLLFIPYAKELGLNLRKSLVTLDFSDF</sequence>
<reference evidence="2 3" key="1">
    <citation type="submission" date="2018-12" db="EMBL/GenBank/DDBJ databases">
        <title>Complete Genome Sequence of the Corallopyronin A producing Myxobacterium Corallococcus coralloides B035.</title>
        <authorList>
            <person name="Bouhired S.M."/>
            <person name="Rupp O."/>
            <person name="Blom J."/>
            <person name="Schaeberle T.F."/>
            <person name="Kehraus S."/>
            <person name="Schiefer A."/>
            <person name="Pfarr K."/>
            <person name="Goesmann A."/>
            <person name="Hoerauf A."/>
            <person name="Koenig G.M."/>
        </authorList>
    </citation>
    <scope>NUCLEOTIDE SEQUENCE [LARGE SCALE GENOMIC DNA]</scope>
    <source>
        <strain evidence="2 3">B035</strain>
    </source>
</reference>
<dbReference type="RefSeq" id="WP_128795596.1">
    <property type="nucleotide sequence ID" value="NZ_CP034669.1"/>
</dbReference>
<gene>
    <name evidence="2" type="ORF">EJ065_1849</name>
</gene>
<dbReference type="Pfam" id="PF21941">
    <property type="entry name" value="SMEK_N"/>
    <property type="match status" value="1"/>
</dbReference>
<proteinExistence type="predicted"/>
<dbReference type="InterPro" id="IPR047740">
    <property type="entry name" value="SMEK_dom"/>
</dbReference>
<dbReference type="Proteomes" id="UP000288758">
    <property type="component" value="Chromosome"/>
</dbReference>
<dbReference type="NCBIfam" id="NF033859">
    <property type="entry name" value="SMEK_N"/>
    <property type="match status" value="1"/>
</dbReference>
<organism evidence="2 3">
    <name type="scientific">Corallococcus coralloides</name>
    <name type="common">Myxococcus coralloides</name>
    <dbReference type="NCBI Taxonomy" id="184914"/>
    <lineage>
        <taxon>Bacteria</taxon>
        <taxon>Pseudomonadati</taxon>
        <taxon>Myxococcota</taxon>
        <taxon>Myxococcia</taxon>
        <taxon>Myxococcales</taxon>
        <taxon>Cystobacterineae</taxon>
        <taxon>Myxococcaceae</taxon>
        <taxon>Corallococcus</taxon>
    </lineage>
</organism>
<dbReference type="EMBL" id="CP034669">
    <property type="protein sequence ID" value="QAT83447.1"/>
    <property type="molecule type" value="Genomic_DNA"/>
</dbReference>